<protein>
    <submittedName>
        <fullName evidence="2">Uncharacterized protein</fullName>
    </submittedName>
</protein>
<dbReference type="Proteomes" id="UP001373714">
    <property type="component" value="Unassembled WGS sequence"/>
</dbReference>
<keyword evidence="3" id="KW-1185">Reference proteome</keyword>
<gene>
    <name evidence="2" type="ORF">TWF730_008929</name>
</gene>
<organism evidence="2 3">
    <name type="scientific">Orbilia blumenaviensis</name>
    <dbReference type="NCBI Taxonomy" id="1796055"/>
    <lineage>
        <taxon>Eukaryota</taxon>
        <taxon>Fungi</taxon>
        <taxon>Dikarya</taxon>
        <taxon>Ascomycota</taxon>
        <taxon>Pezizomycotina</taxon>
        <taxon>Orbiliomycetes</taxon>
        <taxon>Orbiliales</taxon>
        <taxon>Orbiliaceae</taxon>
        <taxon>Orbilia</taxon>
    </lineage>
</organism>
<evidence type="ECO:0000313" key="3">
    <source>
        <dbReference type="Proteomes" id="UP001373714"/>
    </source>
</evidence>
<proteinExistence type="predicted"/>
<reference evidence="2 3" key="1">
    <citation type="submission" date="2019-10" db="EMBL/GenBank/DDBJ databases">
        <authorList>
            <person name="Palmer J.M."/>
        </authorList>
    </citation>
    <scope>NUCLEOTIDE SEQUENCE [LARGE SCALE GENOMIC DNA]</scope>
    <source>
        <strain evidence="2 3">TWF730</strain>
    </source>
</reference>
<dbReference type="EMBL" id="JAVHNS010000006">
    <property type="protein sequence ID" value="KAK6352098.1"/>
    <property type="molecule type" value="Genomic_DNA"/>
</dbReference>
<comment type="caution">
    <text evidence="2">The sequence shown here is derived from an EMBL/GenBank/DDBJ whole genome shotgun (WGS) entry which is preliminary data.</text>
</comment>
<feature type="compositionally biased region" description="Acidic residues" evidence="1">
    <location>
        <begin position="212"/>
        <end position="225"/>
    </location>
</feature>
<feature type="region of interest" description="Disordered" evidence="1">
    <location>
        <begin position="1"/>
        <end position="80"/>
    </location>
</feature>
<evidence type="ECO:0000256" key="1">
    <source>
        <dbReference type="SAM" id="MobiDB-lite"/>
    </source>
</evidence>
<feature type="compositionally biased region" description="Basic and acidic residues" evidence="1">
    <location>
        <begin position="28"/>
        <end position="39"/>
    </location>
</feature>
<feature type="compositionally biased region" description="Polar residues" evidence="1">
    <location>
        <begin position="69"/>
        <end position="80"/>
    </location>
</feature>
<feature type="region of interest" description="Disordered" evidence="1">
    <location>
        <begin position="188"/>
        <end position="233"/>
    </location>
</feature>
<feature type="compositionally biased region" description="Basic and acidic residues" evidence="1">
    <location>
        <begin position="1"/>
        <end position="14"/>
    </location>
</feature>
<evidence type="ECO:0000313" key="2">
    <source>
        <dbReference type="EMBL" id="KAK6352098.1"/>
    </source>
</evidence>
<accession>A0AAV9UX11</accession>
<sequence>MNDNKSRNEVDTMPRKIQKQKRRGSAPSREHPVEQRRADGSFYEPTQEPKMVNIDLSPPKTGKVRESRNFPSPEQRTSHQAAIRHNLTLVDRVYSNVQDVAYQAGFEIKNAYKHPHQIPGRLGNAVAGAASGAVNMGTGLGYAVAAEAGGAGMMLADSCGRLAQSAGRSAHVAAKRAARRASNHILGMQEQDGGMDGGYGEGFENIKRRDAEEEDDDYAWPEEEEKPTYKGYY</sequence>
<dbReference type="AlphaFoldDB" id="A0AAV9UX11"/>
<name>A0AAV9UX11_9PEZI</name>